<dbReference type="PRINTS" id="PR00420">
    <property type="entry name" value="RNGMNOXGNASE"/>
</dbReference>
<reference evidence="2 3" key="1">
    <citation type="journal article" date="2011" name="Science">
        <title>The Selaginella genome identifies genetic changes associated with the evolution of vascular plants.</title>
        <authorList>
            <person name="Banks J.A."/>
            <person name="Nishiyama T."/>
            <person name="Hasebe M."/>
            <person name="Bowman J.L."/>
            <person name="Gribskov M."/>
            <person name="dePamphilis C."/>
            <person name="Albert V.A."/>
            <person name="Aono N."/>
            <person name="Aoyama T."/>
            <person name="Ambrose B.A."/>
            <person name="Ashton N.W."/>
            <person name="Axtell M.J."/>
            <person name="Barker E."/>
            <person name="Barker M.S."/>
            <person name="Bennetzen J.L."/>
            <person name="Bonawitz N.D."/>
            <person name="Chapple C."/>
            <person name="Cheng C."/>
            <person name="Correa L.G."/>
            <person name="Dacre M."/>
            <person name="DeBarry J."/>
            <person name="Dreyer I."/>
            <person name="Elias M."/>
            <person name="Engstrom E.M."/>
            <person name="Estelle M."/>
            <person name="Feng L."/>
            <person name="Finet C."/>
            <person name="Floyd S.K."/>
            <person name="Frommer W.B."/>
            <person name="Fujita T."/>
            <person name="Gramzow L."/>
            <person name="Gutensohn M."/>
            <person name="Harholt J."/>
            <person name="Hattori M."/>
            <person name="Heyl A."/>
            <person name="Hirai T."/>
            <person name="Hiwatashi Y."/>
            <person name="Ishikawa M."/>
            <person name="Iwata M."/>
            <person name="Karol K.G."/>
            <person name="Koehler B."/>
            <person name="Kolukisaoglu U."/>
            <person name="Kubo M."/>
            <person name="Kurata T."/>
            <person name="Lalonde S."/>
            <person name="Li K."/>
            <person name="Li Y."/>
            <person name="Litt A."/>
            <person name="Lyons E."/>
            <person name="Manning G."/>
            <person name="Maruyama T."/>
            <person name="Michael T.P."/>
            <person name="Mikami K."/>
            <person name="Miyazaki S."/>
            <person name="Morinaga S."/>
            <person name="Murata T."/>
            <person name="Mueller-Roeber B."/>
            <person name="Nelson D.R."/>
            <person name="Obara M."/>
            <person name="Oguri Y."/>
            <person name="Olmstead R.G."/>
            <person name="Onodera N."/>
            <person name="Petersen B.L."/>
            <person name="Pils B."/>
            <person name="Prigge M."/>
            <person name="Rensing S.A."/>
            <person name="Riano-Pachon D.M."/>
            <person name="Roberts A.W."/>
            <person name="Sato Y."/>
            <person name="Scheller H.V."/>
            <person name="Schulz B."/>
            <person name="Schulz C."/>
            <person name="Shakirov E.V."/>
            <person name="Shibagaki N."/>
            <person name="Shinohara N."/>
            <person name="Shippen D.E."/>
            <person name="Soerensen I."/>
            <person name="Sotooka R."/>
            <person name="Sugimoto N."/>
            <person name="Sugita M."/>
            <person name="Sumikawa N."/>
            <person name="Tanurdzic M."/>
            <person name="Theissen G."/>
            <person name="Ulvskov P."/>
            <person name="Wakazuki S."/>
            <person name="Weng J.K."/>
            <person name="Willats W.W."/>
            <person name="Wipf D."/>
            <person name="Wolf P.G."/>
            <person name="Yang L."/>
            <person name="Zimmer A.D."/>
            <person name="Zhu Q."/>
            <person name="Mitros T."/>
            <person name="Hellsten U."/>
            <person name="Loque D."/>
            <person name="Otillar R."/>
            <person name="Salamov A."/>
            <person name="Schmutz J."/>
            <person name="Shapiro H."/>
            <person name="Lindquist E."/>
            <person name="Lucas S."/>
            <person name="Rokhsar D."/>
            <person name="Grigoriev I.V."/>
        </authorList>
    </citation>
    <scope>NUCLEOTIDE SEQUENCE [LARGE SCALE GENOMIC DNA]</scope>
</reference>
<dbReference type="OMA" id="TLANERW"/>
<dbReference type="Pfam" id="PF01494">
    <property type="entry name" value="FAD_binding_3"/>
    <property type="match status" value="2"/>
</dbReference>
<dbReference type="SUPFAM" id="SSF51905">
    <property type="entry name" value="FAD/NAD(P)-binding domain"/>
    <property type="match status" value="1"/>
</dbReference>
<dbReference type="EMBL" id="GL377627">
    <property type="protein sequence ID" value="EFJ14438.1"/>
    <property type="molecule type" value="Genomic_DNA"/>
</dbReference>
<dbReference type="STRING" id="88036.D8SM72"/>
<proteinExistence type="predicted"/>
<feature type="domain" description="FAD-binding" evidence="1">
    <location>
        <begin position="301"/>
        <end position="363"/>
    </location>
</feature>
<dbReference type="Gramene" id="EFJ14438">
    <property type="protein sequence ID" value="EFJ14438"/>
    <property type="gene ID" value="SELMODRAFT_445903"/>
</dbReference>
<evidence type="ECO:0000313" key="3">
    <source>
        <dbReference type="Proteomes" id="UP000001514"/>
    </source>
</evidence>
<dbReference type="PANTHER" id="PTHR46496:SF4">
    <property type="entry name" value="ZEAXANTHIN EPOXIDASE"/>
    <property type="match status" value="1"/>
</dbReference>
<keyword evidence="3" id="KW-1185">Reference proteome</keyword>
<dbReference type="Proteomes" id="UP000001514">
    <property type="component" value="Unassembled WGS sequence"/>
</dbReference>
<dbReference type="InterPro" id="IPR002938">
    <property type="entry name" value="FAD-bd"/>
</dbReference>
<dbReference type="KEGG" id="smo:SELMODRAFT_445903"/>
<dbReference type="GO" id="GO:0071949">
    <property type="term" value="F:FAD binding"/>
    <property type="evidence" value="ECO:0007669"/>
    <property type="project" value="InterPro"/>
</dbReference>
<dbReference type="PANTHER" id="PTHR46496">
    <property type="match status" value="1"/>
</dbReference>
<sequence>MESVDVAIIGAGLCGLALAIGLQNRGITAHLFEKSDGIRADTATGISIGKNGGRALDGIQPGLEEAMKSAGTQIKSFRILDITGGEKQEIEMKEGEIPAVFMVPWRKARKMLADMVPSSNIHCSHKLVSYSAAKDKDGVELEFEVRDDQGRTSRKTIHANLVIGTDGVHSAVRKIMVGDKPRDLHLMNWNALVYNPDSKFFKVHEKDQIFMIKDNATFVHLADSGEGYTLWVVRMYNEDIPIGGAFGGPPAKERALKEIRKLEPPEVWEPLRIAVEATSPELIYERRIIDNPPLESWSDLDGRVLLIGDAAHAMHWGPGQGARTAFEDAHQLSELLAAAIATGEERKRAIARFEELRIPRMTRFQAFAAEGTELPEFVKEDVQTLPESERRKRRYEFQAWADSYPEKMAGDPDSTYFKPL</sequence>
<protein>
    <recommendedName>
        <fullName evidence="1">FAD-binding domain-containing protein</fullName>
    </recommendedName>
</protein>
<evidence type="ECO:0000259" key="1">
    <source>
        <dbReference type="Pfam" id="PF01494"/>
    </source>
</evidence>
<dbReference type="eggNOG" id="KOG2614">
    <property type="taxonomic scope" value="Eukaryota"/>
</dbReference>
<feature type="domain" description="FAD-binding" evidence="1">
    <location>
        <begin position="4"/>
        <end position="217"/>
    </location>
</feature>
<accession>D8SM72</accession>
<dbReference type="InterPro" id="IPR036188">
    <property type="entry name" value="FAD/NAD-bd_sf"/>
</dbReference>
<evidence type="ECO:0000313" key="2">
    <source>
        <dbReference type="EMBL" id="EFJ14438.1"/>
    </source>
</evidence>
<dbReference type="AlphaFoldDB" id="D8SM72"/>
<dbReference type="Gene3D" id="3.50.50.60">
    <property type="entry name" value="FAD/NAD(P)-binding domain"/>
    <property type="match status" value="1"/>
</dbReference>
<organism evidence="3">
    <name type="scientific">Selaginella moellendorffii</name>
    <name type="common">Spikemoss</name>
    <dbReference type="NCBI Taxonomy" id="88036"/>
    <lineage>
        <taxon>Eukaryota</taxon>
        <taxon>Viridiplantae</taxon>
        <taxon>Streptophyta</taxon>
        <taxon>Embryophyta</taxon>
        <taxon>Tracheophyta</taxon>
        <taxon>Lycopodiopsida</taxon>
        <taxon>Selaginellales</taxon>
        <taxon>Selaginellaceae</taxon>
        <taxon>Selaginella</taxon>
    </lineage>
</organism>
<gene>
    <name evidence="2" type="ORF">SELMODRAFT_445903</name>
</gene>
<dbReference type="HOGENOM" id="CLU_009665_19_5_1"/>
<dbReference type="OrthoDB" id="2017073at2759"/>
<dbReference type="InParanoid" id="D8SM72"/>
<name>D8SM72_SELML</name>